<dbReference type="InterPro" id="IPR032710">
    <property type="entry name" value="NTF2-like_dom_sf"/>
</dbReference>
<sequence length="164" mass="17774">MTADRSTDGSTDSGASRDAGASRAADEAALARLLTSYAWCVDDKRWEDWEACFTPDAEVRMPFASHNGSAGLAEWGRAALAPFERTHHMSANIEVTVTGATAVGRSKFQAVHVPEASRPSEHFTEAGTYLWAFRRTPDGWRISRCEIETAWTAGRDTTGLAGGH</sequence>
<evidence type="ECO:0000313" key="3">
    <source>
        <dbReference type="EMBL" id="MCM2393728.1"/>
    </source>
</evidence>
<dbReference type="EMBL" id="JAMQAW010000083">
    <property type="protein sequence ID" value="MCM2393728.1"/>
    <property type="molecule type" value="Genomic_DNA"/>
</dbReference>
<dbReference type="Gene3D" id="3.10.450.50">
    <property type="match status" value="1"/>
</dbReference>
<evidence type="ECO:0000256" key="1">
    <source>
        <dbReference type="SAM" id="MobiDB-lite"/>
    </source>
</evidence>
<feature type="domain" description="SnoaL-like" evidence="2">
    <location>
        <begin position="23"/>
        <end position="145"/>
    </location>
</feature>
<dbReference type="Proteomes" id="UP001431429">
    <property type="component" value="Unassembled WGS sequence"/>
</dbReference>
<protein>
    <submittedName>
        <fullName evidence="3">Nuclear transport factor 2 family protein</fullName>
    </submittedName>
</protein>
<dbReference type="InterPro" id="IPR037401">
    <property type="entry name" value="SnoaL-like"/>
</dbReference>
<comment type="caution">
    <text evidence="3">The sequence shown here is derived from an EMBL/GenBank/DDBJ whole genome shotgun (WGS) entry which is preliminary data.</text>
</comment>
<keyword evidence="4" id="KW-1185">Reference proteome</keyword>
<dbReference type="RefSeq" id="WP_250924018.1">
    <property type="nucleotide sequence ID" value="NZ_JAMQAW010000083.1"/>
</dbReference>
<reference evidence="3" key="1">
    <citation type="submission" date="2022-06" db="EMBL/GenBank/DDBJ databases">
        <title>Genome public.</title>
        <authorList>
            <person name="Sun Q."/>
        </authorList>
    </citation>
    <scope>NUCLEOTIDE SEQUENCE</scope>
    <source>
        <strain evidence="3">CWNU-1</strain>
    </source>
</reference>
<accession>A0ABT0V2F4</accession>
<name>A0ABT0V2F4_9ACTN</name>
<evidence type="ECO:0000259" key="2">
    <source>
        <dbReference type="Pfam" id="PF13577"/>
    </source>
</evidence>
<organism evidence="3 4">
    <name type="scientific">Streptomyces albipurpureus</name>
    <dbReference type="NCBI Taxonomy" id="2897419"/>
    <lineage>
        <taxon>Bacteria</taxon>
        <taxon>Bacillati</taxon>
        <taxon>Actinomycetota</taxon>
        <taxon>Actinomycetes</taxon>
        <taxon>Kitasatosporales</taxon>
        <taxon>Streptomycetaceae</taxon>
        <taxon>Streptomyces</taxon>
    </lineage>
</organism>
<gene>
    <name evidence="3" type="ORF">NBG84_36590</name>
</gene>
<dbReference type="Pfam" id="PF13577">
    <property type="entry name" value="SnoaL_4"/>
    <property type="match status" value="1"/>
</dbReference>
<dbReference type="SUPFAM" id="SSF54427">
    <property type="entry name" value="NTF2-like"/>
    <property type="match status" value="1"/>
</dbReference>
<feature type="region of interest" description="Disordered" evidence="1">
    <location>
        <begin position="1"/>
        <end position="23"/>
    </location>
</feature>
<proteinExistence type="predicted"/>
<evidence type="ECO:0000313" key="4">
    <source>
        <dbReference type="Proteomes" id="UP001431429"/>
    </source>
</evidence>